<gene>
    <name evidence="3" type="ORF">C2E21_9067</name>
</gene>
<accession>A0A2P6TCF5</accession>
<sequence length="586" mass="62428">MAVSAGPKARRSRATAASGGKSGGGKSGGKPRKGPLPVTLLSGFLGAGKTTLLQHILRNKQGLRCAVIVNDMAELNIDAGLVKQGGLIQTQERLVEMQNGCICCTLRDDLLQEVSKLARERRFDYLVIESTGIGEPQQVAETFELPPSEGAAPLRKVARLDTCVTVVDAASLLANMSSIETVADREGPEAAGGERNVADLLLDQIEFANVIVLNKIDLVAPAERPVLEAFLRRLNPGARVLPTTQAQVDLAEVIGTGRFSFEEAAQGAGWLQSLTEGHTPETEEYGIGSFVYRARRPFHPGRLWALLRRYWLLQQVDGMAAEGEEDEEMEEEGQEEEEEEAGEGQLRSAAGKRPEQAGRPMPAAGGEKDSGPAEDGSSAGITIVTEAVAAAEVAERQAALKQHFGQVLRSKGFLWLAGRDDVGGEWSQAGSVLRISANGPWFAAIPEELWPDVDPAKVRADFDPATGDRRQELVFIGIGIKKGELAAALDVCLCTEAEQAAAAELSPAGFISWPAVELVEMTDSESDGSDDSSEDDESGYKGEQDSEASSSSGSEEEEEEEVKGKAAAEGGRAVRRKVAAKRARAA</sequence>
<comment type="caution">
    <text evidence="3">The sequence shown here is derived from an EMBL/GenBank/DDBJ whole genome shotgun (WGS) entry which is preliminary data.</text>
</comment>
<feature type="region of interest" description="Disordered" evidence="1">
    <location>
        <begin position="320"/>
        <end position="378"/>
    </location>
</feature>
<dbReference type="Proteomes" id="UP000239899">
    <property type="component" value="Unassembled WGS sequence"/>
</dbReference>
<dbReference type="Gene3D" id="3.40.50.300">
    <property type="entry name" value="P-loop containing nucleotide triphosphate hydrolases"/>
    <property type="match status" value="1"/>
</dbReference>
<dbReference type="InterPro" id="IPR051927">
    <property type="entry name" value="Zn_Chap_cDPG_Synth"/>
</dbReference>
<feature type="compositionally biased region" description="Acidic residues" evidence="1">
    <location>
        <begin position="322"/>
        <end position="342"/>
    </location>
</feature>
<keyword evidence="4" id="KW-1185">Reference proteome</keyword>
<dbReference type="SUPFAM" id="SSF52540">
    <property type="entry name" value="P-loop containing nucleoside triphosphate hydrolases"/>
    <property type="match status" value="1"/>
</dbReference>
<dbReference type="PANTHER" id="PTHR43603">
    <property type="entry name" value="COBW DOMAIN-CONTAINING PROTEIN DDB_G0274527"/>
    <property type="match status" value="1"/>
</dbReference>
<dbReference type="InterPro" id="IPR027417">
    <property type="entry name" value="P-loop_NTPase"/>
</dbReference>
<evidence type="ECO:0000259" key="2">
    <source>
        <dbReference type="SMART" id="SM00833"/>
    </source>
</evidence>
<evidence type="ECO:0000256" key="1">
    <source>
        <dbReference type="SAM" id="MobiDB-lite"/>
    </source>
</evidence>
<dbReference type="Pfam" id="PF02492">
    <property type="entry name" value="cobW"/>
    <property type="match status" value="1"/>
</dbReference>
<organism evidence="3 4">
    <name type="scientific">Chlorella sorokiniana</name>
    <name type="common">Freshwater green alga</name>
    <dbReference type="NCBI Taxonomy" id="3076"/>
    <lineage>
        <taxon>Eukaryota</taxon>
        <taxon>Viridiplantae</taxon>
        <taxon>Chlorophyta</taxon>
        <taxon>core chlorophytes</taxon>
        <taxon>Trebouxiophyceae</taxon>
        <taxon>Chlorellales</taxon>
        <taxon>Chlorellaceae</taxon>
        <taxon>Chlorella clade</taxon>
        <taxon>Chlorella</taxon>
    </lineage>
</organism>
<feature type="region of interest" description="Disordered" evidence="1">
    <location>
        <begin position="1"/>
        <end position="33"/>
    </location>
</feature>
<dbReference type="EMBL" id="LHPG02000024">
    <property type="protein sequence ID" value="PRW20325.1"/>
    <property type="molecule type" value="Genomic_DNA"/>
</dbReference>
<dbReference type="CDD" id="cd03112">
    <property type="entry name" value="CobW-like"/>
    <property type="match status" value="1"/>
</dbReference>
<reference evidence="3 4" key="1">
    <citation type="journal article" date="2018" name="Plant J.">
        <title>Genome sequences of Chlorella sorokiniana UTEX 1602 and Micractinium conductrix SAG 241.80: implications to maltose excretion by a green alga.</title>
        <authorList>
            <person name="Arriola M.B."/>
            <person name="Velmurugan N."/>
            <person name="Zhang Y."/>
            <person name="Plunkett M.H."/>
            <person name="Hondzo H."/>
            <person name="Barney B.M."/>
        </authorList>
    </citation>
    <scope>NUCLEOTIDE SEQUENCE [LARGE SCALE GENOMIC DNA]</scope>
    <source>
        <strain evidence="4">UTEX 1602</strain>
    </source>
</reference>
<dbReference type="Pfam" id="PF07683">
    <property type="entry name" value="CobW_C"/>
    <property type="match status" value="1"/>
</dbReference>
<dbReference type="SUPFAM" id="SSF90002">
    <property type="entry name" value="Hypothetical protein YjiA, C-terminal domain"/>
    <property type="match status" value="1"/>
</dbReference>
<dbReference type="SMART" id="SM00833">
    <property type="entry name" value="CobW_C"/>
    <property type="match status" value="1"/>
</dbReference>
<dbReference type="PANTHER" id="PTHR43603:SF1">
    <property type="entry name" value="ZINC-REGULATED GTPASE METALLOPROTEIN ACTIVATOR 1"/>
    <property type="match status" value="1"/>
</dbReference>
<name>A0A2P6TCF5_CHLSO</name>
<dbReference type="InterPro" id="IPR011629">
    <property type="entry name" value="CobW-like_C"/>
</dbReference>
<evidence type="ECO:0000313" key="3">
    <source>
        <dbReference type="EMBL" id="PRW20325.1"/>
    </source>
</evidence>
<protein>
    <submittedName>
        <fullName evidence="3">Cobalamin synthesis</fullName>
    </submittedName>
</protein>
<proteinExistence type="predicted"/>
<dbReference type="AlphaFoldDB" id="A0A2P6TCF5"/>
<feature type="compositionally biased region" description="Basic residues" evidence="1">
    <location>
        <begin position="573"/>
        <end position="586"/>
    </location>
</feature>
<dbReference type="STRING" id="3076.A0A2P6TCF5"/>
<dbReference type="OrthoDB" id="272672at2759"/>
<evidence type="ECO:0000313" key="4">
    <source>
        <dbReference type="Proteomes" id="UP000239899"/>
    </source>
</evidence>
<feature type="region of interest" description="Disordered" evidence="1">
    <location>
        <begin position="522"/>
        <end position="586"/>
    </location>
</feature>
<feature type="compositionally biased region" description="Acidic residues" evidence="1">
    <location>
        <begin position="522"/>
        <end position="537"/>
    </location>
</feature>
<dbReference type="InterPro" id="IPR003495">
    <property type="entry name" value="CobW/HypB/UreG_nucleotide-bd"/>
</dbReference>
<feature type="domain" description="CobW C-terminal" evidence="2">
    <location>
        <begin position="287"/>
        <end position="493"/>
    </location>
</feature>